<dbReference type="Pfam" id="PF07933">
    <property type="entry name" value="DUF1681"/>
    <property type="match status" value="1"/>
</dbReference>
<dbReference type="InterPro" id="IPR011993">
    <property type="entry name" value="PH-like_dom_sf"/>
</dbReference>
<dbReference type="Proteomes" id="UP001385951">
    <property type="component" value="Unassembled WGS sequence"/>
</dbReference>
<gene>
    <name evidence="3" type="ORF">QCA50_003654</name>
</gene>
<dbReference type="CDD" id="cd13228">
    <property type="entry name" value="PHear_NECAP"/>
    <property type="match status" value="1"/>
</dbReference>
<feature type="compositionally biased region" description="Low complexity" evidence="1">
    <location>
        <begin position="178"/>
        <end position="212"/>
    </location>
</feature>
<evidence type="ECO:0000259" key="2">
    <source>
        <dbReference type="Pfam" id="PF07933"/>
    </source>
</evidence>
<dbReference type="Gene3D" id="2.30.29.30">
    <property type="entry name" value="Pleckstrin-homology domain (PH domain)/Phosphotyrosine-binding domain (PTB)"/>
    <property type="match status" value="1"/>
</dbReference>
<dbReference type="GO" id="GO:0030125">
    <property type="term" value="C:clathrin vesicle coat"/>
    <property type="evidence" value="ECO:0007669"/>
    <property type="project" value="TreeGrafter"/>
</dbReference>
<name>A0AAW0GKG0_9APHY</name>
<dbReference type="PANTHER" id="PTHR12847">
    <property type="entry name" value="ATP-BINDING CASSETTE ABC TRANSPORTER-RELATED"/>
    <property type="match status" value="1"/>
</dbReference>
<keyword evidence="4" id="KW-1185">Reference proteome</keyword>
<sequence>MEGFGEDEIESILWIGREVYVYKIPPLKANEGHRAQEWGDLSSPLWKGRIRIIERSKGVSLQFEDANSGDLFAKADYDPAKPCVEAVLDSSRYFVIRVEDGGRRAYIGMGFLERTDSFDFNVALQDYTKRWKNRNNPAAAAEEDDKPSPHIPAGPKKDYSLKDGQTFSISIPGRGAKSYSNSSTSTTAANPTSFDLLGGLSAGSSSSSTTTSSGGGGLFPLLPPPPSAPKKR</sequence>
<dbReference type="EMBL" id="JASBNA010000003">
    <property type="protein sequence ID" value="KAK7694078.1"/>
    <property type="molecule type" value="Genomic_DNA"/>
</dbReference>
<dbReference type="GO" id="GO:0006897">
    <property type="term" value="P:endocytosis"/>
    <property type="evidence" value="ECO:0007669"/>
    <property type="project" value="InterPro"/>
</dbReference>
<accession>A0AAW0GKG0</accession>
<evidence type="ECO:0000256" key="1">
    <source>
        <dbReference type="SAM" id="MobiDB-lite"/>
    </source>
</evidence>
<feature type="region of interest" description="Disordered" evidence="1">
    <location>
        <begin position="136"/>
        <end position="232"/>
    </location>
</feature>
<evidence type="ECO:0000313" key="4">
    <source>
        <dbReference type="Proteomes" id="UP001385951"/>
    </source>
</evidence>
<reference evidence="3 4" key="1">
    <citation type="submission" date="2022-09" db="EMBL/GenBank/DDBJ databases">
        <authorList>
            <person name="Palmer J.M."/>
        </authorList>
    </citation>
    <scope>NUCLEOTIDE SEQUENCE [LARGE SCALE GENOMIC DNA]</scope>
    <source>
        <strain evidence="3 4">DSM 7382</strain>
    </source>
</reference>
<dbReference type="SUPFAM" id="SSF50729">
    <property type="entry name" value="PH domain-like"/>
    <property type="match status" value="1"/>
</dbReference>
<dbReference type="InterPro" id="IPR012466">
    <property type="entry name" value="NECAP_PHear"/>
</dbReference>
<dbReference type="AlphaFoldDB" id="A0AAW0GKG0"/>
<proteinExistence type="predicted"/>
<feature type="domain" description="NECAP PHear" evidence="2">
    <location>
        <begin position="9"/>
        <end position="171"/>
    </location>
</feature>
<dbReference type="PANTHER" id="PTHR12847:SF9">
    <property type="entry name" value="NECAP-LIKE PROTEIN CG9132"/>
    <property type="match status" value="1"/>
</dbReference>
<feature type="compositionally biased region" description="Pro residues" evidence="1">
    <location>
        <begin position="221"/>
        <end position="232"/>
    </location>
</feature>
<comment type="caution">
    <text evidence="3">The sequence shown here is derived from an EMBL/GenBank/DDBJ whole genome shotgun (WGS) entry which is preliminary data.</text>
</comment>
<evidence type="ECO:0000313" key="3">
    <source>
        <dbReference type="EMBL" id="KAK7694078.1"/>
    </source>
</evidence>
<organism evidence="3 4">
    <name type="scientific">Cerrena zonata</name>
    <dbReference type="NCBI Taxonomy" id="2478898"/>
    <lineage>
        <taxon>Eukaryota</taxon>
        <taxon>Fungi</taxon>
        <taxon>Dikarya</taxon>
        <taxon>Basidiomycota</taxon>
        <taxon>Agaricomycotina</taxon>
        <taxon>Agaricomycetes</taxon>
        <taxon>Polyporales</taxon>
        <taxon>Cerrenaceae</taxon>
        <taxon>Cerrena</taxon>
    </lineage>
</organism>
<protein>
    <recommendedName>
        <fullName evidence="2">NECAP PHear domain-containing protein</fullName>
    </recommendedName>
</protein>